<dbReference type="InterPro" id="IPR011989">
    <property type="entry name" value="ARM-like"/>
</dbReference>
<dbReference type="PANTHER" id="PTHR45958">
    <property type="entry name" value="RING-TYPE E3 UBIQUITIN TRANSFERASE"/>
    <property type="match status" value="1"/>
</dbReference>
<dbReference type="Proteomes" id="UP000324897">
    <property type="component" value="Unassembled WGS sequence"/>
</dbReference>
<evidence type="ECO:0000313" key="2">
    <source>
        <dbReference type="EMBL" id="TVU36865.1"/>
    </source>
</evidence>
<keyword evidence="3" id="KW-1185">Reference proteome</keyword>
<dbReference type="InterPro" id="IPR052608">
    <property type="entry name" value="U-box_domain_protein"/>
</dbReference>
<evidence type="ECO:0008006" key="4">
    <source>
        <dbReference type="Google" id="ProtNLM"/>
    </source>
</evidence>
<evidence type="ECO:0000256" key="1">
    <source>
        <dbReference type="PROSITE-ProRule" id="PRU00259"/>
    </source>
</evidence>
<comment type="caution">
    <text evidence="2">The sequence shown here is derived from an EMBL/GenBank/DDBJ whole genome shotgun (WGS) entry which is preliminary data.</text>
</comment>
<accession>A0A5J9VMZ2</accession>
<reference evidence="2 3" key="1">
    <citation type="journal article" date="2019" name="Sci. Rep.">
        <title>A high-quality genome of Eragrostis curvula grass provides insights into Poaceae evolution and supports new strategies to enhance forage quality.</title>
        <authorList>
            <person name="Carballo J."/>
            <person name="Santos B.A.C.M."/>
            <person name="Zappacosta D."/>
            <person name="Garbus I."/>
            <person name="Selva J.P."/>
            <person name="Gallo C.A."/>
            <person name="Diaz A."/>
            <person name="Albertini E."/>
            <person name="Caccamo M."/>
            <person name="Echenique V."/>
        </authorList>
    </citation>
    <scope>NUCLEOTIDE SEQUENCE [LARGE SCALE GENOMIC DNA]</scope>
    <source>
        <strain evidence="3">cv. Victoria</strain>
        <tissue evidence="2">Leaf</tissue>
    </source>
</reference>
<dbReference type="PROSITE" id="PS50176">
    <property type="entry name" value="ARM_REPEAT"/>
    <property type="match status" value="1"/>
</dbReference>
<dbReference type="OrthoDB" id="1683831at2759"/>
<dbReference type="SMART" id="SM00185">
    <property type="entry name" value="ARM"/>
    <property type="match status" value="5"/>
</dbReference>
<dbReference type="SUPFAM" id="SSF48371">
    <property type="entry name" value="ARM repeat"/>
    <property type="match status" value="1"/>
</dbReference>
<dbReference type="Gene3D" id="1.25.10.10">
    <property type="entry name" value="Leucine-rich Repeat Variant"/>
    <property type="match status" value="2"/>
</dbReference>
<sequence length="664" mass="72140">MSRTVRGAAVDVEDLLVRVKNGTEAELADVAREVAALAEEGRLGEEDDEDGLLVPALLARLAASGTPRSGSASWPPCAGSQVVLAERARLASIEALSSIVRSLSRDNDERREAISLLLDLTDIPQVRQRIGRIKGCIVMLVTLRNAHESGTNDDADKLLHILSCNPQNVLLMAEAGYFRPLIHYLKEGSDMNKVLMATAISKMFLSEQMKSSLGEDGAVEPLVDMFKYGNLEAKQSALGALRNLSSSLQNAELLINSGITGPLLQLLFSVTSVLMTLREPASAILAAIAQSDRILLHRDVAPQMLSLLNLSCQALICISGHVNAKRARTKIRQNGGVQILLPFLTERNVDIKTASLNLLFHLSKDSSQEFAEQFKETHLGILVKIISSSTSLDEKAAAIGILSNLPVTDKKITEVLMQANVLPTLIYLFEANISASLSPQRMWLLEGIAGVFIRFTITSDKKLQSLAVGYGVVPCLVKLLSEGSVYAKSKAATSLAQLSENSMALRKSKLPRWLCVPPSAESYCIVHNCQCTVKSTFCLVKAGAVSPLVRILEGEERGADGAVLEALATLMQDAIWENGSRVIEKASGIHALLKVAEAGDLSSQDKAIWMLERIFRLEEHRERYGEIVQALLIDLAQKGNPVLKPMIGKILAHLELLQTQSSYF</sequence>
<organism evidence="2 3">
    <name type="scientific">Eragrostis curvula</name>
    <name type="common">weeping love grass</name>
    <dbReference type="NCBI Taxonomy" id="38414"/>
    <lineage>
        <taxon>Eukaryota</taxon>
        <taxon>Viridiplantae</taxon>
        <taxon>Streptophyta</taxon>
        <taxon>Embryophyta</taxon>
        <taxon>Tracheophyta</taxon>
        <taxon>Spermatophyta</taxon>
        <taxon>Magnoliopsida</taxon>
        <taxon>Liliopsida</taxon>
        <taxon>Poales</taxon>
        <taxon>Poaceae</taxon>
        <taxon>PACMAD clade</taxon>
        <taxon>Chloridoideae</taxon>
        <taxon>Eragrostideae</taxon>
        <taxon>Eragrostidinae</taxon>
        <taxon>Eragrostis</taxon>
    </lineage>
</organism>
<evidence type="ECO:0000313" key="3">
    <source>
        <dbReference type="Proteomes" id="UP000324897"/>
    </source>
</evidence>
<protein>
    <recommendedName>
        <fullName evidence="4">Armadillo repeat-containing domain-containing protein</fullName>
    </recommendedName>
</protein>
<gene>
    <name evidence="2" type="ORF">EJB05_18818</name>
</gene>
<dbReference type="EMBL" id="RWGY01000009">
    <property type="protein sequence ID" value="TVU36865.1"/>
    <property type="molecule type" value="Genomic_DNA"/>
</dbReference>
<proteinExistence type="predicted"/>
<dbReference type="AlphaFoldDB" id="A0A5J9VMZ2"/>
<dbReference type="InterPro" id="IPR000225">
    <property type="entry name" value="Armadillo"/>
</dbReference>
<dbReference type="Pfam" id="PF00514">
    <property type="entry name" value="Arm"/>
    <property type="match status" value="1"/>
</dbReference>
<name>A0A5J9VMZ2_9POAL</name>
<dbReference type="Gramene" id="TVU36865">
    <property type="protein sequence ID" value="TVU36865"/>
    <property type="gene ID" value="EJB05_18818"/>
</dbReference>
<dbReference type="InterPro" id="IPR016024">
    <property type="entry name" value="ARM-type_fold"/>
</dbReference>
<dbReference type="PANTHER" id="PTHR45958:SF12">
    <property type="entry name" value="OS01G0948500 PROTEIN"/>
    <property type="match status" value="1"/>
</dbReference>
<feature type="non-terminal residue" evidence="2">
    <location>
        <position position="1"/>
    </location>
</feature>
<feature type="repeat" description="ARM" evidence="1">
    <location>
        <begin position="217"/>
        <end position="259"/>
    </location>
</feature>